<evidence type="ECO:0000313" key="4">
    <source>
        <dbReference type="Proteomes" id="UP000053424"/>
    </source>
</evidence>
<organism evidence="3 4">
    <name type="scientific">Hebeloma cylindrosporum</name>
    <dbReference type="NCBI Taxonomy" id="76867"/>
    <lineage>
        <taxon>Eukaryota</taxon>
        <taxon>Fungi</taxon>
        <taxon>Dikarya</taxon>
        <taxon>Basidiomycota</taxon>
        <taxon>Agaricomycotina</taxon>
        <taxon>Agaricomycetes</taxon>
        <taxon>Agaricomycetidae</taxon>
        <taxon>Agaricales</taxon>
        <taxon>Agaricineae</taxon>
        <taxon>Hymenogastraceae</taxon>
        <taxon>Hebeloma</taxon>
    </lineage>
</organism>
<gene>
    <name evidence="3" type="ORF">M413DRAFT_32279</name>
</gene>
<proteinExistence type="predicted"/>
<keyword evidence="1" id="KW-0175">Coiled coil</keyword>
<feature type="compositionally biased region" description="Basic and acidic residues" evidence="2">
    <location>
        <begin position="244"/>
        <end position="254"/>
    </location>
</feature>
<dbReference type="EMBL" id="KN831815">
    <property type="protein sequence ID" value="KIM35714.1"/>
    <property type="molecule type" value="Genomic_DNA"/>
</dbReference>
<feature type="coiled-coil region" evidence="1">
    <location>
        <begin position="396"/>
        <end position="492"/>
    </location>
</feature>
<feature type="compositionally biased region" description="Basic and acidic residues" evidence="2">
    <location>
        <begin position="111"/>
        <end position="124"/>
    </location>
</feature>
<feature type="region of interest" description="Disordered" evidence="2">
    <location>
        <begin position="227"/>
        <end position="300"/>
    </location>
</feature>
<feature type="compositionally biased region" description="Basic and acidic residues" evidence="2">
    <location>
        <begin position="274"/>
        <end position="286"/>
    </location>
</feature>
<sequence length="640" mass="71054">MSSSPPHPKASFKKELRISSQPYIAMILQLRSPPTWFPSESFPVALKIVGLIFPSFSYTLAPTAKHESTKLRQFALNSPLPYIASVKQSVALDGFMTNHAHAARSVSSHSEGGKGRNAIRKDPITEDDDDSAQSSQERSEFSKLWRAIKFSHDEVESLLKQVPVCERCSRMDIPCKVVEESLTCEECKVRKVVCPRKFSNTVRALAHELRENEEEVRSRYTCLMVPSAQRGKKGGSDSTKLKGKKGEANRDDGKGKHKEKVKVLRTIIPGRGNKANETETSSERSHSRALCSDEEAANEGGLKTVVHAPGMSKTPSERSPQLSHMAHDAHTGDKALDIGSKSLEMHVDSPVPPNVDDKSQEMAVDPPTPNPSSLFHPKAPGPPLAPKHKVWDYISRSDLYKQLEAANARVQQSANQHLKVESEVSELRKKMEKLEQDRDEALREAEGSTEKVQLQVQGLETEPELLKLRKELEALAKERDEASQEANRLVNLRGLRDTTTAFLTNIRPHPLGNCQASMTTKRRQSEDLGFLRSELGELSFFCLDLAFLIPSEGKGNSFPSLLSEFAAFTQEVRTTSYALEDVEASVSRDTDFRCEKFRTTISNLSKASSLAAARISTMERGKCKVVSEESGYNWGGLSQK</sequence>
<keyword evidence="4" id="KW-1185">Reference proteome</keyword>
<evidence type="ECO:0000256" key="1">
    <source>
        <dbReference type="SAM" id="Coils"/>
    </source>
</evidence>
<dbReference type="HOGENOM" id="CLU_427617_0_0_1"/>
<evidence type="ECO:0000256" key="2">
    <source>
        <dbReference type="SAM" id="MobiDB-lite"/>
    </source>
</evidence>
<dbReference type="Proteomes" id="UP000053424">
    <property type="component" value="Unassembled WGS sequence"/>
</dbReference>
<reference evidence="4" key="2">
    <citation type="submission" date="2015-01" db="EMBL/GenBank/DDBJ databases">
        <title>Evolutionary Origins and Diversification of the Mycorrhizal Mutualists.</title>
        <authorList>
            <consortium name="DOE Joint Genome Institute"/>
            <consortium name="Mycorrhizal Genomics Consortium"/>
            <person name="Kohler A."/>
            <person name="Kuo A."/>
            <person name="Nagy L.G."/>
            <person name="Floudas D."/>
            <person name="Copeland A."/>
            <person name="Barry K.W."/>
            <person name="Cichocki N."/>
            <person name="Veneault-Fourrey C."/>
            <person name="LaButti K."/>
            <person name="Lindquist E.A."/>
            <person name="Lipzen A."/>
            <person name="Lundell T."/>
            <person name="Morin E."/>
            <person name="Murat C."/>
            <person name="Riley R."/>
            <person name="Ohm R."/>
            <person name="Sun H."/>
            <person name="Tunlid A."/>
            <person name="Henrissat B."/>
            <person name="Grigoriev I.V."/>
            <person name="Hibbett D.S."/>
            <person name="Martin F."/>
        </authorList>
    </citation>
    <scope>NUCLEOTIDE SEQUENCE [LARGE SCALE GENOMIC DNA]</scope>
    <source>
        <strain evidence="4">h7</strain>
    </source>
</reference>
<feature type="region of interest" description="Disordered" evidence="2">
    <location>
        <begin position="355"/>
        <end position="375"/>
    </location>
</feature>
<evidence type="ECO:0000313" key="3">
    <source>
        <dbReference type="EMBL" id="KIM35714.1"/>
    </source>
</evidence>
<feature type="region of interest" description="Disordered" evidence="2">
    <location>
        <begin position="103"/>
        <end position="137"/>
    </location>
</feature>
<name>A0A0C3BUH8_HEBCY</name>
<dbReference type="AlphaFoldDB" id="A0A0C3BUH8"/>
<accession>A0A0C3BUH8</accession>
<protein>
    <submittedName>
        <fullName evidence="3">Uncharacterized protein</fullName>
    </submittedName>
</protein>
<reference evidence="3 4" key="1">
    <citation type="submission" date="2014-04" db="EMBL/GenBank/DDBJ databases">
        <authorList>
            <consortium name="DOE Joint Genome Institute"/>
            <person name="Kuo A."/>
            <person name="Gay G."/>
            <person name="Dore J."/>
            <person name="Kohler A."/>
            <person name="Nagy L.G."/>
            <person name="Floudas D."/>
            <person name="Copeland A."/>
            <person name="Barry K.W."/>
            <person name="Cichocki N."/>
            <person name="Veneault-Fourrey C."/>
            <person name="LaButti K."/>
            <person name="Lindquist E.A."/>
            <person name="Lipzen A."/>
            <person name="Lundell T."/>
            <person name="Morin E."/>
            <person name="Murat C."/>
            <person name="Sun H."/>
            <person name="Tunlid A."/>
            <person name="Henrissat B."/>
            <person name="Grigoriev I.V."/>
            <person name="Hibbett D.S."/>
            <person name="Martin F."/>
            <person name="Nordberg H.P."/>
            <person name="Cantor M.N."/>
            <person name="Hua S.X."/>
        </authorList>
    </citation>
    <scope>NUCLEOTIDE SEQUENCE [LARGE SCALE GENOMIC DNA]</scope>
    <source>
        <strain evidence="4">h7</strain>
    </source>
</reference>